<keyword evidence="4" id="KW-0067">ATP-binding</keyword>
<evidence type="ECO:0000256" key="3">
    <source>
        <dbReference type="ARBA" id="ARBA00022741"/>
    </source>
</evidence>
<dbReference type="PROSITE" id="PS50893">
    <property type="entry name" value="ABC_TRANSPORTER_2"/>
    <property type="match status" value="1"/>
</dbReference>
<evidence type="ECO:0000256" key="5">
    <source>
        <dbReference type="ARBA" id="ARBA00022989"/>
    </source>
</evidence>
<evidence type="ECO:0000256" key="7">
    <source>
        <dbReference type="SAM" id="Phobius"/>
    </source>
</evidence>
<evidence type="ECO:0000259" key="9">
    <source>
        <dbReference type="PROSITE" id="PS50929"/>
    </source>
</evidence>
<dbReference type="PROSITE" id="PS50929">
    <property type="entry name" value="ABC_TM1F"/>
    <property type="match status" value="1"/>
</dbReference>
<reference evidence="10" key="1">
    <citation type="journal article" date="2020" name="Nature">
        <title>Giant virus diversity and host interactions through global metagenomics.</title>
        <authorList>
            <person name="Schulz F."/>
            <person name="Roux S."/>
            <person name="Paez-Espino D."/>
            <person name="Jungbluth S."/>
            <person name="Walsh D.A."/>
            <person name="Denef V.J."/>
            <person name="McMahon K.D."/>
            <person name="Konstantinidis K.T."/>
            <person name="Eloe-Fadrosh E.A."/>
            <person name="Kyrpides N.C."/>
            <person name="Woyke T."/>
        </authorList>
    </citation>
    <scope>NUCLEOTIDE SEQUENCE</scope>
    <source>
        <strain evidence="10">GVMAG-S-ERX556049-19</strain>
    </source>
</reference>
<dbReference type="GO" id="GO:0016020">
    <property type="term" value="C:membrane"/>
    <property type="evidence" value="ECO:0007669"/>
    <property type="project" value="UniProtKB-SubCell"/>
</dbReference>
<feature type="domain" description="ABC transmembrane type-1" evidence="9">
    <location>
        <begin position="34"/>
        <end position="302"/>
    </location>
</feature>
<keyword evidence="3" id="KW-0547">Nucleotide-binding</keyword>
<keyword evidence="6 7" id="KW-0472">Membrane</keyword>
<organism evidence="10">
    <name type="scientific">viral metagenome</name>
    <dbReference type="NCBI Taxonomy" id="1070528"/>
    <lineage>
        <taxon>unclassified sequences</taxon>
        <taxon>metagenomes</taxon>
        <taxon>organismal metagenomes</taxon>
    </lineage>
</organism>
<dbReference type="Pfam" id="PF00005">
    <property type="entry name" value="ABC_tran"/>
    <property type="match status" value="1"/>
</dbReference>
<dbReference type="PANTHER" id="PTHR43394:SF1">
    <property type="entry name" value="ATP-BINDING CASSETTE SUB-FAMILY B MEMBER 10, MITOCHONDRIAL"/>
    <property type="match status" value="1"/>
</dbReference>
<evidence type="ECO:0000256" key="6">
    <source>
        <dbReference type="ARBA" id="ARBA00023136"/>
    </source>
</evidence>
<comment type="subcellular location">
    <subcellularLocation>
        <location evidence="1">Membrane</location>
        <topology evidence="1">Multi-pass membrane protein</topology>
    </subcellularLocation>
</comment>
<dbReference type="CDD" id="cd03228">
    <property type="entry name" value="ABCC_MRP_Like"/>
    <property type="match status" value="1"/>
</dbReference>
<dbReference type="InterPro" id="IPR011527">
    <property type="entry name" value="ABC1_TM_dom"/>
</dbReference>
<proteinExistence type="predicted"/>
<dbReference type="SUPFAM" id="SSF52540">
    <property type="entry name" value="P-loop containing nucleoside triphosphate hydrolases"/>
    <property type="match status" value="1"/>
</dbReference>
<feature type="transmembrane region" description="Helical" evidence="7">
    <location>
        <begin position="20"/>
        <end position="45"/>
    </location>
</feature>
<dbReference type="GO" id="GO:0015421">
    <property type="term" value="F:ABC-type oligopeptide transporter activity"/>
    <property type="evidence" value="ECO:0007669"/>
    <property type="project" value="TreeGrafter"/>
</dbReference>
<feature type="transmembrane region" description="Helical" evidence="7">
    <location>
        <begin position="173"/>
        <end position="194"/>
    </location>
</feature>
<dbReference type="GO" id="GO:0016887">
    <property type="term" value="F:ATP hydrolysis activity"/>
    <property type="evidence" value="ECO:0007669"/>
    <property type="project" value="InterPro"/>
</dbReference>
<evidence type="ECO:0000256" key="1">
    <source>
        <dbReference type="ARBA" id="ARBA00004141"/>
    </source>
</evidence>
<keyword evidence="2 7" id="KW-0812">Transmembrane</keyword>
<sequence>MLFFENFVHTFALENKWTIIAYILIIVLFFPFESVVLPKIYGSLFDQLKGGIRGDFFDILDNLKKMNLQGSIFAVLVAWLVIVLSYGAKHHLEAELVPEYMAHTRKVLYDKTLNAFKDNYSDVRAGEYLSRMLELMRNAKDLFHYLLNGLFPYFIATVFTIIYLCVNTNDIGYVLLISFVLTGIFLYFMGNYILELVKERENYMNEKVNQGHIQNTIDNLMNIYINNESDNEIKKNNLLEKQASDKMNKIMFYQNLAITTGDTIILSGYGISIFMIYKLLKKKQITSAEAIVYILILGQFLSYGMDLIGGYIHNIIYKMGIIAAAEPFLSEIIKDETTRVKKTGISKGDIEFKDIFFRYKKESDELLFDGLNLKIKGGSSIGVMGRSGSGKTTLMKMLVGLYKPEDGVITIDNNDISTLNIEYLREHVNYVNQNTKLFEDTVIYNMKYGNDFSEEDIISKLKKYKLDSVFEDLPNGVNGNAGLNGGNLSGGMQKITILMRGILKKGDIVILDEPLAGLDKNTIAKVIEMVLQETASKTLIVITHDQAILPHLDRVVDINAL</sequence>
<dbReference type="InterPro" id="IPR003439">
    <property type="entry name" value="ABC_transporter-like_ATP-bd"/>
</dbReference>
<feature type="transmembrane region" description="Helical" evidence="7">
    <location>
        <begin position="292"/>
        <end position="312"/>
    </location>
</feature>
<evidence type="ECO:0000259" key="8">
    <source>
        <dbReference type="PROSITE" id="PS50893"/>
    </source>
</evidence>
<dbReference type="Gene3D" id="3.40.50.300">
    <property type="entry name" value="P-loop containing nucleotide triphosphate hydrolases"/>
    <property type="match status" value="1"/>
</dbReference>
<evidence type="ECO:0000256" key="2">
    <source>
        <dbReference type="ARBA" id="ARBA00022692"/>
    </source>
</evidence>
<dbReference type="Pfam" id="PF00664">
    <property type="entry name" value="ABC_membrane"/>
    <property type="match status" value="1"/>
</dbReference>
<keyword evidence="5 7" id="KW-1133">Transmembrane helix</keyword>
<evidence type="ECO:0000256" key="4">
    <source>
        <dbReference type="ARBA" id="ARBA00022840"/>
    </source>
</evidence>
<name>A0A6C0FB44_9ZZZZ</name>
<feature type="domain" description="ABC transporter" evidence="8">
    <location>
        <begin position="350"/>
        <end position="561"/>
    </location>
</feature>
<dbReference type="InterPro" id="IPR027417">
    <property type="entry name" value="P-loop_NTPase"/>
</dbReference>
<dbReference type="GO" id="GO:0005524">
    <property type="term" value="F:ATP binding"/>
    <property type="evidence" value="ECO:0007669"/>
    <property type="project" value="UniProtKB-KW"/>
</dbReference>
<evidence type="ECO:0000313" key="10">
    <source>
        <dbReference type="EMBL" id="QHT38071.1"/>
    </source>
</evidence>
<dbReference type="Gene3D" id="1.20.1560.10">
    <property type="entry name" value="ABC transporter type 1, transmembrane domain"/>
    <property type="match status" value="1"/>
</dbReference>
<dbReference type="SUPFAM" id="SSF90123">
    <property type="entry name" value="ABC transporter transmembrane region"/>
    <property type="match status" value="1"/>
</dbReference>
<feature type="transmembrane region" description="Helical" evidence="7">
    <location>
        <begin position="66"/>
        <end position="88"/>
    </location>
</feature>
<dbReference type="InterPro" id="IPR003593">
    <property type="entry name" value="AAA+_ATPase"/>
</dbReference>
<protein>
    <recommendedName>
        <fullName evidence="11">ABC transporter domain-containing protein</fullName>
    </recommendedName>
</protein>
<dbReference type="SMART" id="SM00382">
    <property type="entry name" value="AAA"/>
    <property type="match status" value="1"/>
</dbReference>
<accession>A0A6C0FB44</accession>
<dbReference type="InterPro" id="IPR036640">
    <property type="entry name" value="ABC1_TM_sf"/>
</dbReference>
<dbReference type="InterPro" id="IPR039421">
    <property type="entry name" value="Type_1_exporter"/>
</dbReference>
<feature type="transmembrane region" description="Helical" evidence="7">
    <location>
        <begin position="256"/>
        <end position="280"/>
    </location>
</feature>
<evidence type="ECO:0008006" key="11">
    <source>
        <dbReference type="Google" id="ProtNLM"/>
    </source>
</evidence>
<dbReference type="AlphaFoldDB" id="A0A6C0FB44"/>
<dbReference type="EMBL" id="MN738825">
    <property type="protein sequence ID" value="QHT38071.1"/>
    <property type="molecule type" value="Genomic_DNA"/>
</dbReference>
<feature type="transmembrane region" description="Helical" evidence="7">
    <location>
        <begin position="142"/>
        <end position="166"/>
    </location>
</feature>
<dbReference type="PANTHER" id="PTHR43394">
    <property type="entry name" value="ATP-DEPENDENT PERMEASE MDL1, MITOCHONDRIAL"/>
    <property type="match status" value="1"/>
</dbReference>